<evidence type="ECO:0000259" key="7">
    <source>
        <dbReference type="SMART" id="SM01372"/>
    </source>
</evidence>
<dbReference type="GO" id="GO:0046983">
    <property type="term" value="F:protein dimerization activity"/>
    <property type="evidence" value="ECO:0007669"/>
    <property type="project" value="InterPro"/>
</dbReference>
<dbReference type="Pfam" id="PF16421">
    <property type="entry name" value="E2F_CC-MB"/>
    <property type="match status" value="1"/>
</dbReference>
<dbReference type="InterPro" id="IPR003316">
    <property type="entry name" value="E2F_WHTH_DNA-bd_dom"/>
</dbReference>
<gene>
    <name evidence="8" type="ORF">AB1Y20_016699</name>
</gene>
<dbReference type="GO" id="GO:0000981">
    <property type="term" value="F:DNA-binding transcription factor activity, RNA polymerase II-specific"/>
    <property type="evidence" value="ECO:0007669"/>
    <property type="project" value="TreeGrafter"/>
</dbReference>
<dbReference type="GO" id="GO:0000978">
    <property type="term" value="F:RNA polymerase II cis-regulatory region sequence-specific DNA binding"/>
    <property type="evidence" value="ECO:0007669"/>
    <property type="project" value="InterPro"/>
</dbReference>
<dbReference type="EMBL" id="JBGBPQ010000031">
    <property type="protein sequence ID" value="KAL1495839.1"/>
    <property type="molecule type" value="Genomic_DNA"/>
</dbReference>
<dbReference type="GO" id="GO:0090575">
    <property type="term" value="C:RNA polymerase II transcription regulator complex"/>
    <property type="evidence" value="ECO:0007669"/>
    <property type="project" value="TreeGrafter"/>
</dbReference>
<reference evidence="8 9" key="1">
    <citation type="journal article" date="2024" name="Science">
        <title>Giant polyketide synthase enzymes in the biosynthesis of giant marine polyether toxins.</title>
        <authorList>
            <person name="Fallon T.R."/>
            <person name="Shende V.V."/>
            <person name="Wierzbicki I.H."/>
            <person name="Pendleton A.L."/>
            <person name="Watervoot N.F."/>
            <person name="Auber R.P."/>
            <person name="Gonzalez D.J."/>
            <person name="Wisecaver J.H."/>
            <person name="Moore B.S."/>
        </authorList>
    </citation>
    <scope>NUCLEOTIDE SEQUENCE [LARGE SCALE GENOMIC DNA]</scope>
    <source>
        <strain evidence="8 9">12B1</strain>
    </source>
</reference>
<evidence type="ECO:0000313" key="8">
    <source>
        <dbReference type="EMBL" id="KAL1495839.1"/>
    </source>
</evidence>
<accession>A0AB34ID71</accession>
<dbReference type="CDD" id="cd14660">
    <property type="entry name" value="E2F_DD"/>
    <property type="match status" value="1"/>
</dbReference>
<comment type="caution">
    <text evidence="8">The sequence shown here is derived from an EMBL/GenBank/DDBJ whole genome shotgun (WGS) entry which is preliminary data.</text>
</comment>
<keyword evidence="5" id="KW-0539">Nucleus</keyword>
<proteinExistence type="inferred from homology"/>
<evidence type="ECO:0000256" key="2">
    <source>
        <dbReference type="ARBA" id="ARBA00023015"/>
    </source>
</evidence>
<keyword evidence="9" id="KW-1185">Reference proteome</keyword>
<keyword evidence="4 5" id="KW-0804">Transcription</keyword>
<keyword evidence="3 5" id="KW-0238">DNA-binding</keyword>
<dbReference type="PANTHER" id="PTHR12081">
    <property type="entry name" value="TRANSCRIPTION FACTOR E2F"/>
    <property type="match status" value="1"/>
</dbReference>
<protein>
    <recommendedName>
        <fullName evidence="7">E2F/DP family winged-helix DNA-binding domain-containing protein</fullName>
    </recommendedName>
</protein>
<dbReference type="FunFam" id="1.10.10.10:FF:000008">
    <property type="entry name" value="E2F transcription factor 1"/>
    <property type="match status" value="1"/>
</dbReference>
<name>A0AB34ID71_PRYPA</name>
<comment type="similarity">
    <text evidence="1 5">Belongs to the E2F/DP family.</text>
</comment>
<dbReference type="InterPro" id="IPR037241">
    <property type="entry name" value="E2F-DP_heterodim"/>
</dbReference>
<dbReference type="InterPro" id="IPR032198">
    <property type="entry name" value="E2F_CC-MB"/>
</dbReference>
<evidence type="ECO:0000256" key="4">
    <source>
        <dbReference type="ARBA" id="ARBA00023163"/>
    </source>
</evidence>
<evidence type="ECO:0000256" key="1">
    <source>
        <dbReference type="ARBA" id="ARBA00010940"/>
    </source>
</evidence>
<dbReference type="Gene3D" id="1.10.10.10">
    <property type="entry name" value="Winged helix-like DNA-binding domain superfamily/Winged helix DNA-binding domain"/>
    <property type="match status" value="1"/>
</dbReference>
<dbReference type="InterPro" id="IPR036388">
    <property type="entry name" value="WH-like_DNA-bd_sf"/>
</dbReference>
<feature type="region of interest" description="Disordered" evidence="6">
    <location>
        <begin position="15"/>
        <end position="47"/>
    </location>
</feature>
<feature type="domain" description="E2F/DP family winged-helix DNA-binding" evidence="7">
    <location>
        <begin position="55"/>
        <end position="120"/>
    </location>
</feature>
<feature type="region of interest" description="Disordered" evidence="6">
    <location>
        <begin position="273"/>
        <end position="342"/>
    </location>
</feature>
<dbReference type="SUPFAM" id="SSF46785">
    <property type="entry name" value="Winged helix' DNA-binding domain"/>
    <property type="match status" value="1"/>
</dbReference>
<feature type="compositionally biased region" description="Acidic residues" evidence="6">
    <location>
        <begin position="19"/>
        <end position="28"/>
    </location>
</feature>
<dbReference type="SMART" id="SM01372">
    <property type="entry name" value="E2F_TDP"/>
    <property type="match status" value="1"/>
</dbReference>
<evidence type="ECO:0000256" key="5">
    <source>
        <dbReference type="RuleBase" id="RU003796"/>
    </source>
</evidence>
<organism evidence="8 9">
    <name type="scientific">Prymnesium parvum</name>
    <name type="common">Toxic golden alga</name>
    <dbReference type="NCBI Taxonomy" id="97485"/>
    <lineage>
        <taxon>Eukaryota</taxon>
        <taxon>Haptista</taxon>
        <taxon>Haptophyta</taxon>
        <taxon>Prymnesiophyceae</taxon>
        <taxon>Prymnesiales</taxon>
        <taxon>Prymnesiaceae</taxon>
        <taxon>Prymnesium</taxon>
    </lineage>
</organism>
<dbReference type="InterPro" id="IPR015633">
    <property type="entry name" value="E2F"/>
</dbReference>
<dbReference type="PANTHER" id="PTHR12081:SF18">
    <property type="entry name" value="TRANSCRIPTION FACTOR E2F2-RELATED"/>
    <property type="match status" value="1"/>
</dbReference>
<dbReference type="AlphaFoldDB" id="A0AB34ID71"/>
<sequence length="392" mass="41732">MAAAQCVAAMLGLQREGADEAEDDDDAGDGPPLSAGADKGEGGEDVAMPKQKTCRYDSSLGLLTKKFVSLIQGAPDGVLDLNQAATSLGVQKRRIYDITNVLEGIGLIEKRSKNNIQACREHMLHCCVQHPPHSFRVGSSHHAVRVQWKGMGVSNTTNIQQELDVLKDEVKLASAHERWLDEATAQMQQALRVLADDAKCSEHAFVTHDDIRAISAFASGVHTVIAIKAPSGSTLEVPDPDEGMTYPQRRYQIFLKSTMGPVEVVLVSTADGEQACGGDASDTSDGARGGRRSQNASLEEEAANDAAMHLSPGDSARRKRGRPSGAQQLSPTAAPPTANAGVSPIRCGDGAFRLVPVSASDELWADQAMGVNDLFSDIDIVPRDSKLVQSRS</sequence>
<dbReference type="SUPFAM" id="SSF144074">
    <property type="entry name" value="E2F-DP heterodimerization region"/>
    <property type="match status" value="1"/>
</dbReference>
<dbReference type="Pfam" id="PF02319">
    <property type="entry name" value="WHD_E2F_TDP"/>
    <property type="match status" value="1"/>
</dbReference>
<evidence type="ECO:0000313" key="9">
    <source>
        <dbReference type="Proteomes" id="UP001515480"/>
    </source>
</evidence>
<dbReference type="Proteomes" id="UP001515480">
    <property type="component" value="Unassembled WGS sequence"/>
</dbReference>
<dbReference type="Gene3D" id="6.10.250.540">
    <property type="match status" value="1"/>
</dbReference>
<keyword evidence="2 5" id="KW-0805">Transcription regulation</keyword>
<comment type="subcellular location">
    <subcellularLocation>
        <location evidence="5">Nucleus</location>
    </subcellularLocation>
</comment>
<dbReference type="InterPro" id="IPR036390">
    <property type="entry name" value="WH_DNA-bd_sf"/>
</dbReference>
<evidence type="ECO:0000256" key="3">
    <source>
        <dbReference type="ARBA" id="ARBA00023125"/>
    </source>
</evidence>
<evidence type="ECO:0000256" key="6">
    <source>
        <dbReference type="SAM" id="MobiDB-lite"/>
    </source>
</evidence>